<dbReference type="GO" id="GO:0007088">
    <property type="term" value="P:regulation of mitotic nuclear division"/>
    <property type="evidence" value="ECO:0007669"/>
    <property type="project" value="InterPro"/>
</dbReference>
<dbReference type="CDD" id="cd20348">
    <property type="entry name" value="BRcat_RBR_EMI"/>
    <property type="match status" value="1"/>
</dbReference>
<dbReference type="PANTHER" id="PTHR15493:SF9">
    <property type="entry name" value="GH14043P"/>
    <property type="match status" value="1"/>
</dbReference>
<dbReference type="OrthoDB" id="9984940at2759"/>
<dbReference type="GO" id="GO:0045835">
    <property type="term" value="P:negative regulation of meiotic nuclear division"/>
    <property type="evidence" value="ECO:0007669"/>
    <property type="project" value="InterPro"/>
</dbReference>
<gene>
    <name evidence="2" type="primary">LOC114249413</name>
</gene>
<evidence type="ECO:0000313" key="2">
    <source>
        <dbReference type="RefSeq" id="XP_028038792.1"/>
    </source>
</evidence>
<protein>
    <submittedName>
        <fullName evidence="2">Uncharacterized protein LOC114249413</fullName>
    </submittedName>
</protein>
<reference evidence="2" key="1">
    <citation type="submission" date="2025-08" db="UniProtKB">
        <authorList>
            <consortium name="RefSeq"/>
        </authorList>
    </citation>
    <scope>IDENTIFICATION</scope>
    <source>
        <tissue evidence="2">Silk gland</tissue>
    </source>
</reference>
<organism evidence="1 2">
    <name type="scientific">Bombyx mandarina</name>
    <name type="common">Wild silk moth</name>
    <name type="synonym">Wild silkworm</name>
    <dbReference type="NCBI Taxonomy" id="7092"/>
    <lineage>
        <taxon>Eukaryota</taxon>
        <taxon>Metazoa</taxon>
        <taxon>Ecdysozoa</taxon>
        <taxon>Arthropoda</taxon>
        <taxon>Hexapoda</taxon>
        <taxon>Insecta</taxon>
        <taxon>Pterygota</taxon>
        <taxon>Neoptera</taxon>
        <taxon>Endopterygota</taxon>
        <taxon>Lepidoptera</taxon>
        <taxon>Glossata</taxon>
        <taxon>Ditrysia</taxon>
        <taxon>Bombycoidea</taxon>
        <taxon>Bombycidae</taxon>
        <taxon>Bombycinae</taxon>
        <taxon>Bombyx</taxon>
    </lineage>
</organism>
<dbReference type="Proteomes" id="UP000504629">
    <property type="component" value="Unplaced"/>
</dbReference>
<dbReference type="GO" id="GO:0005634">
    <property type="term" value="C:nucleus"/>
    <property type="evidence" value="ECO:0007669"/>
    <property type="project" value="TreeGrafter"/>
</dbReference>
<dbReference type="PANTHER" id="PTHR15493">
    <property type="entry name" value="F-BOX ONLY PROTEIN 5 AND 43"/>
    <property type="match status" value="1"/>
</dbReference>
<dbReference type="RefSeq" id="XP_028038792.1">
    <property type="nucleotide sequence ID" value="XM_028182991.1"/>
</dbReference>
<dbReference type="KEGG" id="bman:114249413"/>
<keyword evidence="1" id="KW-1185">Reference proteome</keyword>
<accession>A0A6J2KCY4</accession>
<dbReference type="AlphaFoldDB" id="A0A6J2KCY4"/>
<evidence type="ECO:0000313" key="1">
    <source>
        <dbReference type="Proteomes" id="UP000504629"/>
    </source>
</evidence>
<dbReference type="InterPro" id="IPR047147">
    <property type="entry name" value="FBX5_43"/>
</dbReference>
<sequence>MESSTLLANTMEIPSNYEKSTQPAIFIDISLCKNEESGYHTLTPGSIEASNLSSDYFEQSILANNKCITGQIRYITPETNQCNRPSVILNDITGTPLPRRGLKRSYQDIETLELPYSPIPTPTSLIAGQIRNLYVNENKENSSRSLNAINIDRANNLTKHLLQGHESASYPITPVKRNCKTNPCRKSAKKLNFVTHSLSCEMRELQQVNRPRALVEAVKTVLFKPNNDIIQRLYEGNVIPPIATILNYLSNEDINNFILVSATWAEVWTSVSDSERKVAYEQYLKNAKENQENGQKIVHKNIERKNTFSAKIGCLREIHNELNNSKIVPTPRSPPGTPKSNRFKKFTKSASLDTRMQLSCVRCSLPAKVTVETSGEEWVECINVLCAYQFCRFCQCERHPDKVCFQYDLNGPSPSKRKKTHYAIGTKKSRKNLRRLL</sequence>
<proteinExistence type="predicted"/>
<dbReference type="GeneID" id="114249413"/>
<name>A0A6J2KCY4_BOMMA</name>
<dbReference type="Gene3D" id="2.20.25.20">
    <property type="match status" value="1"/>
</dbReference>